<evidence type="ECO:0000256" key="4">
    <source>
        <dbReference type="ARBA" id="ARBA00022692"/>
    </source>
</evidence>
<keyword evidence="6 7" id="KW-0472">Membrane</keyword>
<dbReference type="EMBL" id="FNLO01000001">
    <property type="protein sequence ID" value="SDV46287.1"/>
    <property type="molecule type" value="Genomic_DNA"/>
</dbReference>
<dbReference type="PANTHER" id="PTHR30065:SF1">
    <property type="entry name" value="SURFACE PRESENTATION OF ANTIGENS PROTEIN SPAR"/>
    <property type="match status" value="1"/>
</dbReference>
<keyword evidence="3 7" id="KW-1003">Cell membrane</keyword>
<proteinExistence type="inferred from homology"/>
<keyword evidence="9" id="KW-1185">Reference proteome</keyword>
<dbReference type="STRING" id="1770053.SAMN05216551_101225"/>
<evidence type="ECO:0000313" key="8">
    <source>
        <dbReference type="EMBL" id="SDV46287.1"/>
    </source>
</evidence>
<feature type="transmembrane region" description="Helical" evidence="7">
    <location>
        <begin position="76"/>
        <end position="93"/>
    </location>
</feature>
<evidence type="ECO:0000256" key="5">
    <source>
        <dbReference type="ARBA" id="ARBA00022989"/>
    </source>
</evidence>
<dbReference type="Pfam" id="PF01311">
    <property type="entry name" value="Bac_export_1"/>
    <property type="match status" value="1"/>
</dbReference>
<feature type="transmembrane region" description="Helical" evidence="7">
    <location>
        <begin position="180"/>
        <end position="198"/>
    </location>
</feature>
<dbReference type="OrthoDB" id="9153610at2"/>
<evidence type="ECO:0000256" key="6">
    <source>
        <dbReference type="ARBA" id="ARBA00023136"/>
    </source>
</evidence>
<evidence type="ECO:0000256" key="3">
    <source>
        <dbReference type="ARBA" id="ARBA00022475"/>
    </source>
</evidence>
<evidence type="ECO:0000256" key="7">
    <source>
        <dbReference type="RuleBase" id="RU362072"/>
    </source>
</evidence>
<accession>A0A1H2PJ05</accession>
<dbReference type="InterPro" id="IPR006304">
    <property type="entry name" value="T3SS_SpaR/YscT"/>
</dbReference>
<dbReference type="PRINTS" id="PR00953">
    <property type="entry name" value="TYPE3IMRPROT"/>
</dbReference>
<comment type="similarity">
    <text evidence="2 7">Belongs to the FliR/MopE/SpaR family.</text>
</comment>
<protein>
    <submittedName>
        <fullName evidence="8">Type III secretion protein T</fullName>
    </submittedName>
</protein>
<feature type="transmembrane region" description="Helical" evidence="7">
    <location>
        <begin position="154"/>
        <end position="174"/>
    </location>
</feature>
<evidence type="ECO:0000256" key="1">
    <source>
        <dbReference type="ARBA" id="ARBA00004651"/>
    </source>
</evidence>
<dbReference type="RefSeq" id="WP_091903721.1">
    <property type="nucleotide sequence ID" value="NZ_FNLO01000001.1"/>
</dbReference>
<evidence type="ECO:0000256" key="2">
    <source>
        <dbReference type="ARBA" id="ARBA00009772"/>
    </source>
</evidence>
<keyword evidence="4 7" id="KW-0812">Transmembrane</keyword>
<evidence type="ECO:0000313" key="9">
    <source>
        <dbReference type="Proteomes" id="UP000243719"/>
    </source>
</evidence>
<reference evidence="9" key="1">
    <citation type="submission" date="2016-09" db="EMBL/GenBank/DDBJ databases">
        <authorList>
            <person name="Varghese N."/>
            <person name="Submissions S."/>
        </authorList>
    </citation>
    <scope>NUCLEOTIDE SEQUENCE [LARGE SCALE GENOMIC DNA]</scope>
    <source>
        <strain evidence="9">JS23</strain>
    </source>
</reference>
<feature type="transmembrane region" description="Helical" evidence="7">
    <location>
        <begin position="36"/>
        <end position="56"/>
    </location>
</feature>
<dbReference type="NCBIfam" id="TIGR01401">
    <property type="entry name" value="fliR_like_III"/>
    <property type="match status" value="1"/>
</dbReference>
<keyword evidence="5 7" id="KW-1133">Transmembrane helix</keyword>
<comment type="subcellular location">
    <subcellularLocation>
        <location evidence="1 7">Cell membrane</location>
        <topology evidence="1 7">Multi-pass membrane protein</topology>
    </subcellularLocation>
</comment>
<dbReference type="AlphaFoldDB" id="A0A1H2PJ05"/>
<dbReference type="GO" id="GO:0006605">
    <property type="term" value="P:protein targeting"/>
    <property type="evidence" value="ECO:0007669"/>
    <property type="project" value="UniProtKB-UniRule"/>
</dbReference>
<organism evidence="8 9">
    <name type="scientific">Chitinasiproducens palmae</name>
    <dbReference type="NCBI Taxonomy" id="1770053"/>
    <lineage>
        <taxon>Bacteria</taxon>
        <taxon>Pseudomonadati</taxon>
        <taxon>Pseudomonadota</taxon>
        <taxon>Betaproteobacteria</taxon>
        <taxon>Burkholderiales</taxon>
        <taxon>Burkholderiaceae</taxon>
        <taxon>Chitinasiproducens</taxon>
    </lineage>
</organism>
<dbReference type="InterPro" id="IPR002010">
    <property type="entry name" value="T3SS_IM_R"/>
</dbReference>
<dbReference type="Proteomes" id="UP000243719">
    <property type="component" value="Unassembled WGS sequence"/>
</dbReference>
<dbReference type="PANTHER" id="PTHR30065">
    <property type="entry name" value="FLAGELLAR BIOSYNTHETIC PROTEIN FLIR"/>
    <property type="match status" value="1"/>
</dbReference>
<name>A0A1H2PJ05_9BURK</name>
<feature type="transmembrane region" description="Helical" evidence="7">
    <location>
        <begin position="123"/>
        <end position="142"/>
    </location>
</feature>
<dbReference type="GO" id="GO:0005886">
    <property type="term" value="C:plasma membrane"/>
    <property type="evidence" value="ECO:0007669"/>
    <property type="project" value="UniProtKB-SubCell"/>
</dbReference>
<gene>
    <name evidence="8" type="ORF">SAMN05216551_101225</name>
</gene>
<sequence length="250" mass="26221">MLTLIDMFFAQAVAFSYAGARTLPVFMLLPCLGERILPGVTVRATLVVWTAVGLGVSGDTALPDLPTLAFSLGREAAIGLLLSLPLCLPFWVAQAVGELLDNQRGATLAESIDPASGHESSTLASFLGMLFSAIFFAGDGLHTVVRALQRSYDAWPIGGLGSVGTVLGLLSTLLAEGMRLAAPAMLVMLLGDAILGIYSRYCAQVNAFSLSLSIKSLLAFAVLLLYLGDTVGPGLWTLWLRTGTALMSAQ</sequence>